<accession>A0AAE0F5X1</accession>
<keyword evidence="6" id="KW-0150">Chloroplast</keyword>
<evidence type="ECO:0000256" key="13">
    <source>
        <dbReference type="ARBA" id="ARBA00023244"/>
    </source>
</evidence>
<dbReference type="Gene3D" id="1.10.3110.10">
    <property type="entry name" value="protoporphyrinogen ix oxidase, domain 3"/>
    <property type="match status" value="1"/>
</dbReference>
<dbReference type="GO" id="GO:0006782">
    <property type="term" value="P:protoporphyrinogen IX biosynthetic process"/>
    <property type="evidence" value="ECO:0007669"/>
    <property type="project" value="UniProtKB-UniRule"/>
</dbReference>
<name>A0AAE0F5X1_9CHLO</name>
<dbReference type="GO" id="GO:0009534">
    <property type="term" value="C:chloroplast thylakoid"/>
    <property type="evidence" value="ECO:0007669"/>
    <property type="project" value="TreeGrafter"/>
</dbReference>
<protein>
    <recommendedName>
        <fullName evidence="5 15">Protoporphyrinogen oxidase</fullName>
        <ecNumber evidence="5 15">1.3.3.4</ecNumber>
    </recommendedName>
</protein>
<evidence type="ECO:0000259" key="17">
    <source>
        <dbReference type="Pfam" id="PF01593"/>
    </source>
</evidence>
<dbReference type="Proteomes" id="UP001190700">
    <property type="component" value="Unassembled WGS sequence"/>
</dbReference>
<dbReference type="InterPro" id="IPR002937">
    <property type="entry name" value="Amino_oxidase"/>
</dbReference>
<keyword evidence="9 15" id="KW-0274">FAD</keyword>
<evidence type="ECO:0000256" key="4">
    <source>
        <dbReference type="ARBA" id="ARBA00010551"/>
    </source>
</evidence>
<dbReference type="AlphaFoldDB" id="A0AAE0F5X1"/>
<sequence length="573" mass="60461">MANLTSTRPVHVCHASLNQRSSRKSWKGLSPRAHVVPGAQSASPGLLFTAGTRGCVTSRYSKFAQRKLFQVQARAVDADIAAPPSSSSSAEKVDVVVVGAGAAGLTMAYTIAKKFGKEVSVAVTEARDVVGGNVTTRTEGPYTWEEGPNSFQPGDPILEVACDVGLQKDILLADPGSYRFVLWKGALRALPASPADAVFGDFLTFPGKIRAGLGAIGIRPPPPDKEESVKEFVSRNLGEEAFGRLIEPFCSGVYAGDPAKLSAPAAVGKVHRLEGLGGSLVAGAIQAGKEAKENAKPRDSRLPEVKGQTVGSFRGGLKKLPEALAAALPSPPRLNWKLVSLSKAAEGTELVYDTPEGTKTIVAKAVVLTAPAYVASEVLKEAAPAASEVLSKFYYPPVCSVTIVYPQSVFREPQHGKGPPGPPGAGFGQLHPRSQGVRTLGTIYSSSLFPERSPKGDVMLLHYIGGAQDTTLIDMSDEEILAQIHTDNLTTLLKPGTELPKLLGIKRWPKAIPQFNVGHLDLQKDAKKGLSDAGLDGVFLGGNYMTGVALGRVVEYGRDAAADIVKYVETQKA</sequence>
<keyword evidence="12 15" id="KW-0350">Heme biosynthesis</keyword>
<feature type="domain" description="Amine oxidase" evidence="17">
    <location>
        <begin position="103"/>
        <end position="564"/>
    </location>
</feature>
<evidence type="ECO:0000256" key="10">
    <source>
        <dbReference type="ARBA" id="ARBA00022946"/>
    </source>
</evidence>
<dbReference type="PANTHER" id="PTHR42923">
    <property type="entry name" value="PROTOPORPHYRINOGEN OXIDASE"/>
    <property type="match status" value="1"/>
</dbReference>
<dbReference type="PANTHER" id="PTHR42923:SF3">
    <property type="entry name" value="PROTOPORPHYRINOGEN OXIDASE"/>
    <property type="match status" value="1"/>
</dbReference>
<evidence type="ECO:0000256" key="14">
    <source>
        <dbReference type="ARBA" id="ARBA00047554"/>
    </source>
</evidence>
<dbReference type="InterPro" id="IPR004572">
    <property type="entry name" value="Protoporphyrinogen_oxidase"/>
</dbReference>
<dbReference type="SUPFAM" id="SSF51905">
    <property type="entry name" value="FAD/NAD(P)-binding domain"/>
    <property type="match status" value="1"/>
</dbReference>
<evidence type="ECO:0000256" key="6">
    <source>
        <dbReference type="ARBA" id="ARBA00022528"/>
    </source>
</evidence>
<comment type="caution">
    <text evidence="18">The sequence shown here is derived from an EMBL/GenBank/DDBJ whole genome shotgun (WGS) entry which is preliminary data.</text>
</comment>
<dbReference type="EC" id="1.3.3.4" evidence="5 15"/>
<evidence type="ECO:0000256" key="3">
    <source>
        <dbReference type="ARBA" id="ARBA00005073"/>
    </source>
</evidence>
<evidence type="ECO:0000256" key="16">
    <source>
        <dbReference type="SAM" id="MobiDB-lite"/>
    </source>
</evidence>
<evidence type="ECO:0000256" key="11">
    <source>
        <dbReference type="ARBA" id="ARBA00023002"/>
    </source>
</evidence>
<dbReference type="GO" id="GO:0004729">
    <property type="term" value="F:oxygen-dependent protoporphyrinogen oxidase activity"/>
    <property type="evidence" value="ECO:0007669"/>
    <property type="project" value="UniProtKB-UniRule"/>
</dbReference>
<dbReference type="Gene3D" id="3.90.660.20">
    <property type="entry name" value="Protoporphyrinogen oxidase, mitochondrial, domain 2"/>
    <property type="match status" value="1"/>
</dbReference>
<evidence type="ECO:0000313" key="19">
    <source>
        <dbReference type="Proteomes" id="UP001190700"/>
    </source>
</evidence>
<comment type="subcellular location">
    <subcellularLocation>
        <location evidence="2 15">Plastid</location>
        <location evidence="2 15">Chloroplast</location>
    </subcellularLocation>
</comment>
<comment type="cofactor">
    <cofactor evidence="15">
        <name>FAD</name>
        <dbReference type="ChEBI" id="CHEBI:57692"/>
    </cofactor>
    <text evidence="15">Binds 1 FAD per subunit.</text>
</comment>
<proteinExistence type="inferred from homology"/>
<dbReference type="NCBIfam" id="TIGR00562">
    <property type="entry name" value="proto_IX_ox"/>
    <property type="match status" value="1"/>
</dbReference>
<gene>
    <name evidence="18" type="ORF">CYMTET_37760</name>
</gene>
<comment type="catalytic activity">
    <reaction evidence="14 15">
        <text>protoporphyrinogen IX + 3 O2 = protoporphyrin IX + 3 H2O2</text>
        <dbReference type="Rhea" id="RHEA:25576"/>
        <dbReference type="ChEBI" id="CHEBI:15379"/>
        <dbReference type="ChEBI" id="CHEBI:16240"/>
        <dbReference type="ChEBI" id="CHEBI:57306"/>
        <dbReference type="ChEBI" id="CHEBI:57307"/>
        <dbReference type="EC" id="1.3.3.4"/>
    </reaction>
</comment>
<dbReference type="Pfam" id="PF01593">
    <property type="entry name" value="Amino_oxidase"/>
    <property type="match status" value="1"/>
</dbReference>
<dbReference type="FunFam" id="1.10.3110.10:FF:000002">
    <property type="entry name" value="Protoporphyrinogen oxidase"/>
    <property type="match status" value="1"/>
</dbReference>
<evidence type="ECO:0000256" key="5">
    <source>
        <dbReference type="ARBA" id="ARBA00012867"/>
    </source>
</evidence>
<dbReference type="Gene3D" id="3.50.50.60">
    <property type="entry name" value="FAD/NAD(P)-binding domain"/>
    <property type="match status" value="1"/>
</dbReference>
<evidence type="ECO:0000256" key="2">
    <source>
        <dbReference type="ARBA" id="ARBA00004229"/>
    </source>
</evidence>
<evidence type="ECO:0000256" key="9">
    <source>
        <dbReference type="ARBA" id="ARBA00022827"/>
    </source>
</evidence>
<keyword evidence="8" id="KW-0934">Plastid</keyword>
<keyword evidence="11 15" id="KW-0560">Oxidoreductase</keyword>
<reference evidence="18 19" key="1">
    <citation type="journal article" date="2015" name="Genome Biol. Evol.">
        <title>Comparative Genomics of a Bacterivorous Green Alga Reveals Evolutionary Causalities and Consequences of Phago-Mixotrophic Mode of Nutrition.</title>
        <authorList>
            <person name="Burns J.A."/>
            <person name="Paasch A."/>
            <person name="Narechania A."/>
            <person name="Kim E."/>
        </authorList>
    </citation>
    <scope>NUCLEOTIDE SEQUENCE [LARGE SCALE GENOMIC DNA]</scope>
    <source>
        <strain evidence="18 19">PLY_AMNH</strain>
    </source>
</reference>
<evidence type="ECO:0000313" key="18">
    <source>
        <dbReference type="EMBL" id="KAK3252968.1"/>
    </source>
</evidence>
<keyword evidence="7 15" id="KW-0285">Flavoprotein</keyword>
<dbReference type="InterPro" id="IPR036188">
    <property type="entry name" value="FAD/NAD-bd_sf"/>
</dbReference>
<comment type="pathway">
    <text evidence="3 15">Porphyrin-containing compound metabolism; protoporphyrin-IX biosynthesis; protoporphyrin-IX from protoporphyrinogen-IX: step 1/1.</text>
</comment>
<feature type="region of interest" description="Disordered" evidence="16">
    <location>
        <begin position="412"/>
        <end position="431"/>
    </location>
</feature>
<organism evidence="18 19">
    <name type="scientific">Cymbomonas tetramitiformis</name>
    <dbReference type="NCBI Taxonomy" id="36881"/>
    <lineage>
        <taxon>Eukaryota</taxon>
        <taxon>Viridiplantae</taxon>
        <taxon>Chlorophyta</taxon>
        <taxon>Pyramimonadophyceae</taxon>
        <taxon>Pyramimonadales</taxon>
        <taxon>Pyramimonadaceae</taxon>
        <taxon>Cymbomonas</taxon>
    </lineage>
</organism>
<evidence type="ECO:0000256" key="15">
    <source>
        <dbReference type="RuleBase" id="RU367069"/>
    </source>
</evidence>
<keyword evidence="19" id="KW-1185">Reference proteome</keyword>
<comment type="function">
    <text evidence="1 15">Catalyzes the 6-electron oxidation of protoporphyrinogen-IX to form protoporphyrin-IX.</text>
</comment>
<evidence type="ECO:0000256" key="1">
    <source>
        <dbReference type="ARBA" id="ARBA00002600"/>
    </source>
</evidence>
<comment type="similarity">
    <text evidence="4 15">Belongs to the protoporphyrinogen/coproporphyrinogen oxidase family. Protoporphyrinogen oxidase subfamily.</text>
</comment>
<dbReference type="EMBL" id="LGRX02025074">
    <property type="protein sequence ID" value="KAK3252968.1"/>
    <property type="molecule type" value="Genomic_DNA"/>
</dbReference>
<evidence type="ECO:0000256" key="8">
    <source>
        <dbReference type="ARBA" id="ARBA00022640"/>
    </source>
</evidence>
<keyword evidence="10" id="KW-0809">Transit peptide</keyword>
<dbReference type="SUPFAM" id="SSF54373">
    <property type="entry name" value="FAD-linked reductases, C-terminal domain"/>
    <property type="match status" value="1"/>
</dbReference>
<evidence type="ECO:0000256" key="12">
    <source>
        <dbReference type="ARBA" id="ARBA00023133"/>
    </source>
</evidence>
<evidence type="ECO:0000256" key="7">
    <source>
        <dbReference type="ARBA" id="ARBA00022630"/>
    </source>
</evidence>
<dbReference type="InterPro" id="IPR050464">
    <property type="entry name" value="Zeta_carotene_desat/Oxidored"/>
</dbReference>
<keyword evidence="13 15" id="KW-0627">Porphyrin biosynthesis</keyword>